<evidence type="ECO:0000256" key="2">
    <source>
        <dbReference type="ARBA" id="ARBA00022801"/>
    </source>
</evidence>
<dbReference type="Proteomes" id="UP001652432">
    <property type="component" value="Unassembled WGS sequence"/>
</dbReference>
<name>A0ABT2T321_9FIRM</name>
<keyword evidence="4" id="KW-1133">Transmembrane helix</keyword>
<dbReference type="InterPro" id="IPR001764">
    <property type="entry name" value="Glyco_hydro_3_N"/>
</dbReference>
<keyword evidence="4" id="KW-0472">Membrane</keyword>
<dbReference type="PANTHER" id="PTHR42715:SF10">
    <property type="entry name" value="BETA-GLUCOSIDASE"/>
    <property type="match status" value="1"/>
</dbReference>
<evidence type="ECO:0000313" key="7">
    <source>
        <dbReference type="Proteomes" id="UP001652432"/>
    </source>
</evidence>
<evidence type="ECO:0000256" key="4">
    <source>
        <dbReference type="SAM" id="Phobius"/>
    </source>
</evidence>
<accession>A0ABT2T321</accession>
<dbReference type="InterPro" id="IPR050288">
    <property type="entry name" value="Cellulose_deg_GH3"/>
</dbReference>
<dbReference type="InterPro" id="IPR036962">
    <property type="entry name" value="Glyco_hydro_3_N_sf"/>
</dbReference>
<dbReference type="Gene3D" id="3.20.20.300">
    <property type="entry name" value="Glycoside hydrolase, family 3, N-terminal domain"/>
    <property type="match status" value="1"/>
</dbReference>
<sequence length="125" mass="14082">MVKIVGDGLHEAVLISCLNRTYACENRRFLIEILREEWGFDGVVISDWGAYADLPGSLRAGMDLEMPDSCGHHRKKLVRALNQGISALVLIPVLMLLAAYLLIRKKYRISEEEYDRMVGEMKAGS</sequence>
<reference evidence="6 7" key="1">
    <citation type="journal article" date="2021" name="ISME Commun">
        <title>Automated analysis of genomic sequences facilitates high-throughput and comprehensive description of bacteria.</title>
        <authorList>
            <person name="Hitch T.C.A."/>
        </authorList>
    </citation>
    <scope>NUCLEOTIDE SEQUENCE [LARGE SCALE GENOMIC DNA]</scope>
    <source>
        <strain evidence="6 7">Sanger_18</strain>
    </source>
</reference>
<dbReference type="RefSeq" id="WP_262574307.1">
    <property type="nucleotide sequence ID" value="NZ_JAOQKJ010000005.1"/>
</dbReference>
<evidence type="ECO:0000313" key="6">
    <source>
        <dbReference type="EMBL" id="MCU6744281.1"/>
    </source>
</evidence>
<evidence type="ECO:0000259" key="5">
    <source>
        <dbReference type="Pfam" id="PF00933"/>
    </source>
</evidence>
<keyword evidence="2" id="KW-0378">Hydrolase</keyword>
<proteinExistence type="inferred from homology"/>
<protein>
    <recommendedName>
        <fullName evidence="5">Glycoside hydrolase family 3 N-terminal domain-containing protein</fullName>
    </recommendedName>
</protein>
<feature type="domain" description="Glycoside hydrolase family 3 N-terminal" evidence="5">
    <location>
        <begin position="13"/>
        <end position="84"/>
    </location>
</feature>
<dbReference type="InterPro" id="IPR019800">
    <property type="entry name" value="Glyco_hydro_3_AS"/>
</dbReference>
<dbReference type="PROSITE" id="PS00775">
    <property type="entry name" value="GLYCOSYL_HYDROL_F3"/>
    <property type="match status" value="1"/>
</dbReference>
<dbReference type="EMBL" id="JAOQKJ010000005">
    <property type="protein sequence ID" value="MCU6744281.1"/>
    <property type="molecule type" value="Genomic_DNA"/>
</dbReference>
<dbReference type="InterPro" id="IPR017853">
    <property type="entry name" value="GH"/>
</dbReference>
<dbReference type="PANTHER" id="PTHR42715">
    <property type="entry name" value="BETA-GLUCOSIDASE"/>
    <property type="match status" value="1"/>
</dbReference>
<comment type="similarity">
    <text evidence="1">Belongs to the glycosyl hydrolase 3 family.</text>
</comment>
<keyword evidence="3" id="KW-0119">Carbohydrate metabolism</keyword>
<comment type="caution">
    <text evidence="6">The sequence shown here is derived from an EMBL/GenBank/DDBJ whole genome shotgun (WGS) entry which is preliminary data.</text>
</comment>
<keyword evidence="4" id="KW-0812">Transmembrane</keyword>
<feature type="transmembrane region" description="Helical" evidence="4">
    <location>
        <begin position="84"/>
        <end position="103"/>
    </location>
</feature>
<gene>
    <name evidence="6" type="ORF">OCV77_07195</name>
</gene>
<dbReference type="SUPFAM" id="SSF51445">
    <property type="entry name" value="(Trans)glycosidases"/>
    <property type="match status" value="1"/>
</dbReference>
<evidence type="ECO:0000256" key="1">
    <source>
        <dbReference type="ARBA" id="ARBA00005336"/>
    </source>
</evidence>
<dbReference type="Pfam" id="PF00933">
    <property type="entry name" value="Glyco_hydro_3"/>
    <property type="match status" value="1"/>
</dbReference>
<evidence type="ECO:0000256" key="3">
    <source>
        <dbReference type="ARBA" id="ARBA00023277"/>
    </source>
</evidence>
<organism evidence="6 7">
    <name type="scientific">Suilimivivens aceti</name>
    <dbReference type="NCBI Taxonomy" id="2981774"/>
    <lineage>
        <taxon>Bacteria</taxon>
        <taxon>Bacillati</taxon>
        <taxon>Bacillota</taxon>
        <taxon>Clostridia</taxon>
        <taxon>Lachnospirales</taxon>
        <taxon>Lachnospiraceae</taxon>
        <taxon>Suilimivivens</taxon>
    </lineage>
</organism>
<keyword evidence="7" id="KW-1185">Reference proteome</keyword>